<proteinExistence type="predicted"/>
<reference evidence="1 2" key="1">
    <citation type="submission" date="2012-02" db="EMBL/GenBank/DDBJ databases">
        <title>Improved High-Quality Draft genome of Joostella marina DSM 19592.</title>
        <authorList>
            <consortium name="US DOE Joint Genome Institute (JGI-PGF)"/>
            <person name="Lucas S."/>
            <person name="Copeland A."/>
            <person name="Lapidus A."/>
            <person name="Bruce D."/>
            <person name="Goodwin L."/>
            <person name="Pitluck S."/>
            <person name="Peters L."/>
            <person name="Chertkov O."/>
            <person name="Ovchinnikova G."/>
            <person name="Kyrpides N."/>
            <person name="Mavromatis K."/>
            <person name="Detter J.C."/>
            <person name="Han C."/>
            <person name="Land M."/>
            <person name="Hauser L."/>
            <person name="Markowitz V."/>
            <person name="Cheng J.-F."/>
            <person name="Hugenholtz P."/>
            <person name="Woyke T."/>
            <person name="Wu D."/>
            <person name="Tindall B."/>
            <person name="Brambilla E."/>
            <person name="Klenk H.-P."/>
            <person name="Eisen J.A."/>
        </authorList>
    </citation>
    <scope>NUCLEOTIDE SEQUENCE [LARGE SCALE GENOMIC DNA]</scope>
    <source>
        <strain evidence="1 2">DSM 19592</strain>
    </source>
</reference>
<name>I3C8X3_9FLAO</name>
<dbReference type="AlphaFoldDB" id="I3C8X3"/>
<protein>
    <submittedName>
        <fullName evidence="1">Uncharacterized protein</fullName>
    </submittedName>
</protein>
<dbReference type="EMBL" id="JH651379">
    <property type="protein sequence ID" value="EIJ40066.1"/>
    <property type="molecule type" value="Genomic_DNA"/>
</dbReference>
<evidence type="ECO:0000313" key="1">
    <source>
        <dbReference type="EMBL" id="EIJ40066.1"/>
    </source>
</evidence>
<dbReference type="HOGENOM" id="CLU_2861772_0_0_10"/>
<dbReference type="Proteomes" id="UP000004690">
    <property type="component" value="Unassembled WGS sequence"/>
</dbReference>
<organism evidence="1 2">
    <name type="scientific">Galbibacter orientalis DSM 19592</name>
    <dbReference type="NCBI Taxonomy" id="926559"/>
    <lineage>
        <taxon>Bacteria</taxon>
        <taxon>Pseudomonadati</taxon>
        <taxon>Bacteroidota</taxon>
        <taxon>Flavobacteriia</taxon>
        <taxon>Flavobacteriales</taxon>
        <taxon>Flavobacteriaceae</taxon>
        <taxon>Galbibacter</taxon>
    </lineage>
</organism>
<sequence length="64" mass="7411">MLNFGTINKKVEIYKNQILQIKEIAFYILDENQEDSLRFFILKFTNPFPILSSSSSSFLASFLG</sequence>
<gene>
    <name evidence="1" type="ORF">JoomaDRAFT_3114</name>
</gene>
<accession>I3C8X3</accession>
<keyword evidence="2" id="KW-1185">Reference proteome</keyword>
<evidence type="ECO:0000313" key="2">
    <source>
        <dbReference type="Proteomes" id="UP000004690"/>
    </source>
</evidence>